<dbReference type="SUPFAM" id="SSF51182">
    <property type="entry name" value="RmlC-like cupins"/>
    <property type="match status" value="1"/>
</dbReference>
<reference evidence="1 2" key="1">
    <citation type="journal article" date="2018" name="Front. Microbiol.">
        <title>Description and Comparative Genomics of Macrococcus caseolyticus subsp. hominis subsp. nov., Macrococcus goetzii sp. nov., Macrococcus epidermidis sp. nov., and Macrococcus bohemicus sp. nov., Novel Macrococci From Human Clinical Material With Virulence Potential and Suspected Uptake of Foreign DNA by Natural Transformation.</title>
        <authorList>
            <person name="Maslanova I."/>
            <person name="Wertheimer Z."/>
            <person name="Sedlacek I."/>
            <person name="Svec P."/>
            <person name="Indrakova A."/>
            <person name="Kovarovic V."/>
            <person name="Schumann P."/>
            <person name="Sproer C."/>
            <person name="Kralova S."/>
            <person name="Sedo O."/>
            <person name="Kristofova L."/>
            <person name="Vrbovska V."/>
            <person name="Fuzik T."/>
            <person name="Petras P."/>
            <person name="Zdrahal Z."/>
            <person name="Ruzickova V."/>
            <person name="Doskar J."/>
            <person name="Pantucek R."/>
        </authorList>
    </citation>
    <scope>NUCLEOTIDE SEQUENCE [LARGE SCALE GENOMIC DNA]</scope>
    <source>
        <strain evidence="1 2">CCM 4927</strain>
    </source>
</reference>
<proteinExistence type="predicted"/>
<dbReference type="InterPro" id="IPR014710">
    <property type="entry name" value="RmlC-like_jellyroll"/>
</dbReference>
<protein>
    <submittedName>
        <fullName evidence="1">Cupin</fullName>
    </submittedName>
</protein>
<comment type="caution">
    <text evidence="1">The sequence shown here is derived from an EMBL/GenBank/DDBJ whole genome shotgun (WGS) entry which is preliminary data.</text>
</comment>
<dbReference type="Proteomes" id="UP000229523">
    <property type="component" value="Unassembled WGS sequence"/>
</dbReference>
<dbReference type="Gene3D" id="2.60.120.10">
    <property type="entry name" value="Jelly Rolls"/>
    <property type="match status" value="1"/>
</dbReference>
<evidence type="ECO:0000313" key="2">
    <source>
        <dbReference type="Proteomes" id="UP000229523"/>
    </source>
</evidence>
<dbReference type="InterPro" id="IPR011051">
    <property type="entry name" value="RmlC_Cupin_sf"/>
</dbReference>
<sequence length="117" mass="13006">MKILDIKRANAIRVDKFDSLDFYINRITNINSKVMINIANLDSNGVIGSHKAPVNQLLIVTNGEGKVRTNMTDFIPISINQAVFFNAGEVHETRSDTGMVAIIIESPDLNYDSLLIE</sequence>
<dbReference type="AlphaFoldDB" id="A0A395GBB2"/>
<organism evidence="1 2">
    <name type="scientific">Macrococcoides goetzii</name>
    <dbReference type="NCBI Taxonomy" id="1891097"/>
    <lineage>
        <taxon>Bacteria</taxon>
        <taxon>Bacillati</taxon>
        <taxon>Bacillota</taxon>
        <taxon>Bacilli</taxon>
        <taxon>Bacillales</taxon>
        <taxon>Staphylococcaceae</taxon>
        <taxon>Macrococcoides</taxon>
    </lineage>
</organism>
<keyword evidence="2" id="KW-1185">Reference proteome</keyword>
<gene>
    <name evidence="1" type="ORF">BFS35_005455</name>
</gene>
<name>A0A395GBB2_9STAP</name>
<dbReference type="EMBL" id="MJBI02000002">
    <property type="protein sequence ID" value="RAI81017.1"/>
    <property type="molecule type" value="Genomic_DNA"/>
</dbReference>
<evidence type="ECO:0000313" key="1">
    <source>
        <dbReference type="EMBL" id="RAI81017.1"/>
    </source>
</evidence>
<accession>A0A395GBB2</accession>
<dbReference type="RefSeq" id="WP_099579558.1">
    <property type="nucleotide sequence ID" value="NZ_MJBI02000002.1"/>
</dbReference>